<feature type="chain" id="PRO_5003331594" evidence="1">
    <location>
        <begin position="22"/>
        <end position="646"/>
    </location>
</feature>
<proteinExistence type="predicted"/>
<dbReference type="InterPro" id="IPR012334">
    <property type="entry name" value="Pectin_lyas_fold"/>
</dbReference>
<dbReference type="OrthoDB" id="3196823at2"/>
<accession>F5Y9F4</accession>
<organism evidence="2 3">
    <name type="scientific">Leadbettera azotonutricia (strain ATCC BAA-888 / DSM 13862 / ZAS-9)</name>
    <name type="common">Treponema azotonutricium</name>
    <dbReference type="NCBI Taxonomy" id="545695"/>
    <lineage>
        <taxon>Bacteria</taxon>
        <taxon>Pseudomonadati</taxon>
        <taxon>Spirochaetota</taxon>
        <taxon>Spirochaetia</taxon>
        <taxon>Spirochaetales</taxon>
        <taxon>Breznakiellaceae</taxon>
        <taxon>Leadbettera</taxon>
    </lineage>
</organism>
<name>F5Y9F4_LEAAZ</name>
<gene>
    <name evidence="2" type="ordered locus">TREAZ_2107</name>
</gene>
<dbReference type="InParanoid" id="F5Y9F4"/>
<dbReference type="AlphaFoldDB" id="F5Y9F4"/>
<protein>
    <submittedName>
        <fullName evidence="2">Polymorphic outer membrane protein</fullName>
    </submittedName>
</protein>
<feature type="signal peptide" evidence="1">
    <location>
        <begin position="1"/>
        <end position="21"/>
    </location>
</feature>
<dbReference type="SMART" id="SM00710">
    <property type="entry name" value="PbH1"/>
    <property type="match status" value="7"/>
</dbReference>
<dbReference type="Gene3D" id="2.160.20.10">
    <property type="entry name" value="Single-stranded right-handed beta-helix, Pectin lyase-like"/>
    <property type="match status" value="1"/>
</dbReference>
<dbReference type="RefSeq" id="WP_015709942.1">
    <property type="nucleotide sequence ID" value="NC_015577.1"/>
</dbReference>
<reference evidence="3" key="1">
    <citation type="submission" date="2009-12" db="EMBL/GenBank/DDBJ databases">
        <title>Complete sequence of Treponema azotonutricium strain ZAS-9.</title>
        <authorList>
            <person name="Tetu S.G."/>
            <person name="Matson E."/>
            <person name="Ren Q."/>
            <person name="Seshadri R."/>
            <person name="Elbourne L."/>
            <person name="Hassan K.A."/>
            <person name="Durkin A."/>
            <person name="Radune D."/>
            <person name="Mohamoud Y."/>
            <person name="Shay R."/>
            <person name="Jin S."/>
            <person name="Zhang X."/>
            <person name="Lucey K."/>
            <person name="Ballor N.R."/>
            <person name="Ottesen E."/>
            <person name="Rosenthal R."/>
            <person name="Allen A."/>
            <person name="Leadbetter J.R."/>
            <person name="Paulsen I.T."/>
        </authorList>
    </citation>
    <scope>NUCLEOTIDE SEQUENCE [LARGE SCALE GENOMIC DNA]</scope>
    <source>
        <strain evidence="3">ATCC BAA-888 / DSM 13862 / ZAS-9</strain>
    </source>
</reference>
<evidence type="ECO:0000256" key="1">
    <source>
        <dbReference type="SAM" id="SignalP"/>
    </source>
</evidence>
<dbReference type="PROSITE" id="PS51257">
    <property type="entry name" value="PROKAR_LIPOPROTEIN"/>
    <property type="match status" value="1"/>
</dbReference>
<dbReference type="STRING" id="545695.TREAZ_2107"/>
<keyword evidence="3" id="KW-1185">Reference proteome</keyword>
<dbReference type="KEGG" id="taz:TREAZ_2107"/>
<dbReference type="Proteomes" id="UP000009222">
    <property type="component" value="Chromosome"/>
</dbReference>
<dbReference type="InterPro" id="IPR011050">
    <property type="entry name" value="Pectin_lyase_fold/virulence"/>
</dbReference>
<reference evidence="2 3" key="2">
    <citation type="journal article" date="2011" name="ISME J.">
        <title>RNA-seq reveals cooperative metabolic interactions between two termite-gut spirochete species in co-culture.</title>
        <authorList>
            <person name="Rosenthal A.Z."/>
            <person name="Matson E.G."/>
            <person name="Eldar A."/>
            <person name="Leadbetter J.R."/>
        </authorList>
    </citation>
    <scope>NUCLEOTIDE SEQUENCE [LARGE SCALE GENOMIC DNA]</scope>
    <source>
        <strain evidence="3">ATCC BAA-888 / DSM 13862 / ZAS-9</strain>
    </source>
</reference>
<evidence type="ECO:0000313" key="2">
    <source>
        <dbReference type="EMBL" id="AEF81481.1"/>
    </source>
</evidence>
<evidence type="ECO:0000313" key="3">
    <source>
        <dbReference type="Proteomes" id="UP000009222"/>
    </source>
</evidence>
<dbReference type="EMBL" id="CP001841">
    <property type="protein sequence ID" value="AEF81481.1"/>
    <property type="molecule type" value="Genomic_DNA"/>
</dbReference>
<dbReference type="eggNOG" id="COG2931">
    <property type="taxonomic scope" value="Bacteria"/>
</dbReference>
<sequence length="646" mass="66363">MKKAKLLGILALVLTFSLAFASCDNPAGGGIAGGSGFDDDLISKKGIVLATYDQLKSTAPEVGNLWETLWANGYVAALNSLYSINLPTTNPHEWSAATWDIYFDAYFPTGNAEPTDAEKKDILEGIYTTYSGNAAHGQELWESLVTDYNSAHGANLPTSGDPQSWSSSIWDDYLTAYDSDNTGGNGDTGGNGTTLDIAKAELQAAITAATFTEGTRYTVGAKFVGDTGTVPVGLFTTGDDSAIITAQAVLEAPGATIASINKAKTDLERAKAAAAISGGFDILHRINAANLIYTAPAGITIYLYSDESYRLYRGQSLFSIMHNITLEGVGMERTITFLDNGEMFFISEGSLTLNTNVILNHNGTDGSVVMINSATAAFTMNAGSKITGCRSENNGGGVNVDRGTFTMNGGVISGNSVINSVYGASGGGVYVDSQGTFIMNGGIISGNTASNYGGGVYVANGTFTMSGNSVISGNTAYFSGGGVYVSGSSTFTMNDNSAITGNTTQTSSGGGVYVLGSGSGTSITMNDNSAISGNTAHTIGGGIVYGSASGRFTMNGNSAISGNTAITGDGGGVFISYGTFIMAGGTIYGSGEAEKVKNTAARGASLYKAFTYAWYGDGTSPIIAGDQDWSLYTNDTLTGGTTGPAH</sequence>
<dbReference type="HOGENOM" id="CLU_423849_0_0_12"/>
<dbReference type="InterPro" id="IPR006626">
    <property type="entry name" value="PbH1"/>
</dbReference>
<dbReference type="SUPFAM" id="SSF51126">
    <property type="entry name" value="Pectin lyase-like"/>
    <property type="match status" value="1"/>
</dbReference>
<keyword evidence="1" id="KW-0732">Signal</keyword>